<evidence type="ECO:0000313" key="5">
    <source>
        <dbReference type="EMBL" id="KAB5595963.1"/>
    </source>
</evidence>
<proteinExistence type="inferred from homology"/>
<dbReference type="Pfam" id="PF00501">
    <property type="entry name" value="AMP-binding"/>
    <property type="match status" value="1"/>
</dbReference>
<dbReference type="PROSITE" id="PS00455">
    <property type="entry name" value="AMP_BINDING"/>
    <property type="match status" value="1"/>
</dbReference>
<dbReference type="PANTHER" id="PTHR24096:SF149">
    <property type="entry name" value="AMP-BINDING DOMAIN-CONTAINING PROTEIN-RELATED"/>
    <property type="match status" value="1"/>
</dbReference>
<comment type="similarity">
    <text evidence="1">Belongs to the ATP-dependent AMP-binding enzyme family.</text>
</comment>
<dbReference type="OrthoDB" id="1898221at2759"/>
<evidence type="ECO:0000256" key="2">
    <source>
        <dbReference type="ARBA" id="ARBA00022598"/>
    </source>
</evidence>
<evidence type="ECO:0000256" key="1">
    <source>
        <dbReference type="ARBA" id="ARBA00006432"/>
    </source>
</evidence>
<dbReference type="InterPro" id="IPR000873">
    <property type="entry name" value="AMP-dep_synth/lig_dom"/>
</dbReference>
<organism evidence="5 6">
    <name type="scientific">Ceratobasidium theobromae</name>
    <dbReference type="NCBI Taxonomy" id="1582974"/>
    <lineage>
        <taxon>Eukaryota</taxon>
        <taxon>Fungi</taxon>
        <taxon>Dikarya</taxon>
        <taxon>Basidiomycota</taxon>
        <taxon>Agaricomycotina</taxon>
        <taxon>Agaricomycetes</taxon>
        <taxon>Cantharellales</taxon>
        <taxon>Ceratobasidiaceae</taxon>
        <taxon>Ceratobasidium</taxon>
    </lineage>
</organism>
<sequence length="621" mass="66939">MLMPRTPPPLGAPVCSISPPMPNIITSPLGPLPPLPETNFIHSLLHGPSPPRPPLPDDYVTHIDGITGEKRTLKQYRARVAELAAALCASKDQGGLAIRPQEQVVGLLSDNCIDYPIVVFALLQTTIPLALLNSHSTAPELVHQLKLSRVTHLIVGPSSVSVAKQALKLAGFSHVGITIIEGAGRKARDGEVSIQHLIERTKKRGVQPAGVTPAKRDTVAYLVFSSGTSGLPKAVMISHGNLNACYVQILMWAFHAMQAQPPVKPKYSEYPVNLGFLPMYHTMGLHVFIFRHFITPSTLVVLPTWNPDRVLDCVSKYRISSMAVVPSLVFQLLAHPKLRSDETDLSSLISIGTGAAYLPPAASTEQEFLGVLAAKGSKGTKIQRLSAGYGLSEATVAVASQPVDGMLGGKVNGKFGSSGVLLPGFEVRLCKEAPSGTPVEKLEDVAPGEPGEMYLRGPAVALGYWENEKATKETFLPGGWLRTGDRFAHKDGHLWFHDRSKDTLKVSGVQVSPTEIEAVLKAHPNAYLSDSCVAGVPGPRDDGELVPRAWVVLSPAGHKAGAEKVIRDLNEWIQSQLSKPKQLRGGIEIVEVIPKNPTGKVLRRVLQDRYTKSHGKLKAKL</sequence>
<feature type="domain" description="AMP-dependent synthetase/ligase" evidence="3">
    <location>
        <begin position="67"/>
        <end position="465"/>
    </location>
</feature>
<keyword evidence="6" id="KW-1185">Reference proteome</keyword>
<dbReference type="SUPFAM" id="SSF56801">
    <property type="entry name" value="Acetyl-CoA synthetase-like"/>
    <property type="match status" value="1"/>
</dbReference>
<dbReference type="GO" id="GO:0016405">
    <property type="term" value="F:CoA-ligase activity"/>
    <property type="evidence" value="ECO:0007669"/>
    <property type="project" value="TreeGrafter"/>
</dbReference>
<dbReference type="InterPro" id="IPR025110">
    <property type="entry name" value="AMP-bd_C"/>
</dbReference>
<name>A0A5N5QWL8_9AGAM</name>
<keyword evidence="2" id="KW-0436">Ligase</keyword>
<evidence type="ECO:0000259" key="4">
    <source>
        <dbReference type="Pfam" id="PF13193"/>
    </source>
</evidence>
<gene>
    <name evidence="5" type="ORF">CTheo_727</name>
</gene>
<dbReference type="AlphaFoldDB" id="A0A5N5QWL8"/>
<dbReference type="EMBL" id="SSOP01000005">
    <property type="protein sequence ID" value="KAB5595963.1"/>
    <property type="molecule type" value="Genomic_DNA"/>
</dbReference>
<protein>
    <submittedName>
        <fullName evidence="5">Acyl-CoA synthetase</fullName>
    </submittedName>
</protein>
<dbReference type="Pfam" id="PF13193">
    <property type="entry name" value="AMP-binding_C"/>
    <property type="match status" value="1"/>
</dbReference>
<dbReference type="InterPro" id="IPR020845">
    <property type="entry name" value="AMP-binding_CS"/>
</dbReference>
<evidence type="ECO:0000313" key="6">
    <source>
        <dbReference type="Proteomes" id="UP000383932"/>
    </source>
</evidence>
<accession>A0A5N5QWL8</accession>
<evidence type="ECO:0000259" key="3">
    <source>
        <dbReference type="Pfam" id="PF00501"/>
    </source>
</evidence>
<dbReference type="Gene3D" id="3.30.300.30">
    <property type="match status" value="1"/>
</dbReference>
<dbReference type="Gene3D" id="3.40.50.12780">
    <property type="entry name" value="N-terminal domain of ligase-like"/>
    <property type="match status" value="1"/>
</dbReference>
<dbReference type="PANTHER" id="PTHR24096">
    <property type="entry name" value="LONG-CHAIN-FATTY-ACID--COA LIGASE"/>
    <property type="match status" value="1"/>
</dbReference>
<dbReference type="Proteomes" id="UP000383932">
    <property type="component" value="Unassembled WGS sequence"/>
</dbReference>
<dbReference type="InterPro" id="IPR045851">
    <property type="entry name" value="AMP-bd_C_sf"/>
</dbReference>
<feature type="domain" description="AMP-binding enzyme C-terminal" evidence="4">
    <location>
        <begin position="515"/>
        <end position="600"/>
    </location>
</feature>
<dbReference type="InterPro" id="IPR042099">
    <property type="entry name" value="ANL_N_sf"/>
</dbReference>
<reference evidence="5 6" key="1">
    <citation type="journal article" date="2019" name="Fungal Biol. Biotechnol.">
        <title>Draft genome sequence of fastidious pathogen Ceratobasidium theobromae, which causes vascular-streak dieback in Theobroma cacao.</title>
        <authorList>
            <person name="Ali S.S."/>
            <person name="Asman A."/>
            <person name="Shao J."/>
            <person name="Firmansyah A.P."/>
            <person name="Susilo A.W."/>
            <person name="Rosmana A."/>
            <person name="McMahon P."/>
            <person name="Junaid M."/>
            <person name="Guest D."/>
            <person name="Kheng T.Y."/>
            <person name="Meinhardt L.W."/>
            <person name="Bailey B.A."/>
        </authorList>
    </citation>
    <scope>NUCLEOTIDE SEQUENCE [LARGE SCALE GENOMIC DNA]</scope>
    <source>
        <strain evidence="5 6">CT2</strain>
    </source>
</reference>
<comment type="caution">
    <text evidence="5">The sequence shown here is derived from an EMBL/GenBank/DDBJ whole genome shotgun (WGS) entry which is preliminary data.</text>
</comment>